<dbReference type="PANTHER" id="PTHR31793">
    <property type="entry name" value="4-HYDROXYBENZOYL-COA THIOESTERASE FAMILY MEMBER"/>
    <property type="match status" value="1"/>
</dbReference>
<dbReference type="OrthoDB" id="9799036at2"/>
<proteinExistence type="predicted"/>
<name>A0A4Q7ZD24_9GAMM</name>
<dbReference type="PANTHER" id="PTHR31793:SF40">
    <property type="entry name" value="ACYL-COA THIOESTER HYDROLASE, YBGC_YBAW FAMILY"/>
    <property type="match status" value="1"/>
</dbReference>
<reference evidence="1 2" key="1">
    <citation type="submission" date="2019-02" db="EMBL/GenBank/DDBJ databases">
        <title>Genomic Encyclopedia of Type Strains, Phase IV (KMG-IV): sequencing the most valuable type-strain genomes for metagenomic binning, comparative biology and taxonomic classification.</title>
        <authorList>
            <person name="Goeker M."/>
        </authorList>
    </citation>
    <scope>NUCLEOTIDE SEQUENCE [LARGE SCALE GENOMIC DNA]</scope>
    <source>
        <strain evidence="1 2">DSM 105135</strain>
    </source>
</reference>
<protein>
    <submittedName>
        <fullName evidence="1">Acyl-CoA thioester hydrolase</fullName>
    </submittedName>
</protein>
<organism evidence="1 2">
    <name type="scientific">Fluviicoccus keumensis</name>
    <dbReference type="NCBI Taxonomy" id="1435465"/>
    <lineage>
        <taxon>Bacteria</taxon>
        <taxon>Pseudomonadati</taxon>
        <taxon>Pseudomonadota</taxon>
        <taxon>Gammaproteobacteria</taxon>
        <taxon>Moraxellales</taxon>
        <taxon>Moraxellaceae</taxon>
        <taxon>Fluviicoccus</taxon>
    </lineage>
</organism>
<dbReference type="Proteomes" id="UP000292423">
    <property type="component" value="Unassembled WGS sequence"/>
</dbReference>
<dbReference type="SUPFAM" id="SSF54637">
    <property type="entry name" value="Thioesterase/thiol ester dehydrase-isomerase"/>
    <property type="match status" value="1"/>
</dbReference>
<dbReference type="InterPro" id="IPR050563">
    <property type="entry name" value="4-hydroxybenzoyl-CoA_TE"/>
</dbReference>
<evidence type="ECO:0000313" key="1">
    <source>
        <dbReference type="EMBL" id="RZU47799.1"/>
    </source>
</evidence>
<gene>
    <name evidence="1" type="ORF">EV700_0766</name>
</gene>
<dbReference type="InterPro" id="IPR029069">
    <property type="entry name" value="HotDog_dom_sf"/>
</dbReference>
<comment type="caution">
    <text evidence="1">The sequence shown here is derived from an EMBL/GenBank/DDBJ whole genome shotgun (WGS) entry which is preliminary data.</text>
</comment>
<dbReference type="AlphaFoldDB" id="A0A4Q7ZD24"/>
<keyword evidence="2" id="KW-1185">Reference proteome</keyword>
<sequence>MSQSPLQDFPMIQKQVVAWGDMDAFGHVNNANYYRYFESVRISYLQAIGALDQLEACNPVVSANSCRFLKPVTYPDTLELGARVVELRGSGFRMEYVLVSSRQQAVVATGEAVVVMVAAGGGKLALSDVLRQSIFRLEATVGHTPAS</sequence>
<dbReference type="Gene3D" id="3.10.129.10">
    <property type="entry name" value="Hotdog Thioesterase"/>
    <property type="match status" value="1"/>
</dbReference>
<evidence type="ECO:0000313" key="2">
    <source>
        <dbReference type="Proteomes" id="UP000292423"/>
    </source>
</evidence>
<accession>A0A4Q7ZD24</accession>
<dbReference type="GO" id="GO:0047617">
    <property type="term" value="F:fatty acyl-CoA hydrolase activity"/>
    <property type="evidence" value="ECO:0007669"/>
    <property type="project" value="TreeGrafter"/>
</dbReference>
<dbReference type="CDD" id="cd00586">
    <property type="entry name" value="4HBT"/>
    <property type="match status" value="1"/>
</dbReference>
<dbReference type="Pfam" id="PF13279">
    <property type="entry name" value="4HBT_2"/>
    <property type="match status" value="1"/>
</dbReference>
<dbReference type="EMBL" id="SHKX01000010">
    <property type="protein sequence ID" value="RZU47799.1"/>
    <property type="molecule type" value="Genomic_DNA"/>
</dbReference>
<keyword evidence="1" id="KW-0378">Hydrolase</keyword>